<evidence type="ECO:0000256" key="6">
    <source>
        <dbReference type="ARBA" id="ARBA00023136"/>
    </source>
</evidence>
<feature type="transmembrane region" description="Helical" evidence="7">
    <location>
        <begin position="279"/>
        <end position="305"/>
    </location>
</feature>
<evidence type="ECO:0000256" key="7">
    <source>
        <dbReference type="SAM" id="Phobius"/>
    </source>
</evidence>
<reference evidence="10" key="1">
    <citation type="submission" date="2020-01" db="EMBL/GenBank/DDBJ databases">
        <authorList>
            <person name="Rat A."/>
        </authorList>
    </citation>
    <scope>NUCLEOTIDE SEQUENCE</scope>
    <source>
        <strain evidence="10">LMG 31231</strain>
    </source>
</reference>
<comment type="caution">
    <text evidence="10">The sequence shown here is derived from an EMBL/GenBank/DDBJ whole genome shotgun (WGS) entry which is preliminary data.</text>
</comment>
<feature type="transmembrane region" description="Helical" evidence="7">
    <location>
        <begin position="376"/>
        <end position="396"/>
    </location>
</feature>
<keyword evidence="11" id="KW-1185">Reference proteome</keyword>
<keyword evidence="6 7" id="KW-0472">Membrane</keyword>
<dbReference type="AlphaFoldDB" id="A0A9X9WX51"/>
<comment type="subcellular location">
    <subcellularLocation>
        <location evidence="1">Cell membrane</location>
        <topology evidence="1">Multi-pass membrane protein</topology>
    </subcellularLocation>
</comment>
<keyword evidence="5 7" id="KW-1133">Transmembrane helix</keyword>
<evidence type="ECO:0000256" key="3">
    <source>
        <dbReference type="ARBA" id="ARBA00022475"/>
    </source>
</evidence>
<evidence type="ECO:0000313" key="11">
    <source>
        <dbReference type="Proteomes" id="UP001138751"/>
    </source>
</evidence>
<dbReference type="Pfam" id="PF02687">
    <property type="entry name" value="FtsX"/>
    <property type="match status" value="1"/>
</dbReference>
<feature type="domain" description="MacB-like periplasmic core" evidence="9">
    <location>
        <begin position="19"/>
        <end position="254"/>
    </location>
</feature>
<proteinExistence type="inferred from homology"/>
<dbReference type="GO" id="GO:0098797">
    <property type="term" value="C:plasma membrane protein complex"/>
    <property type="evidence" value="ECO:0007669"/>
    <property type="project" value="TreeGrafter"/>
</dbReference>
<dbReference type="EMBL" id="JAAEDM010000024">
    <property type="protein sequence ID" value="MBR0671730.1"/>
    <property type="molecule type" value="Genomic_DNA"/>
</dbReference>
<dbReference type="PANTHER" id="PTHR30489">
    <property type="entry name" value="LIPOPROTEIN-RELEASING SYSTEM TRANSMEMBRANE PROTEIN LOLE"/>
    <property type="match status" value="1"/>
</dbReference>
<dbReference type="GO" id="GO:0044874">
    <property type="term" value="P:lipoprotein localization to outer membrane"/>
    <property type="evidence" value="ECO:0007669"/>
    <property type="project" value="TreeGrafter"/>
</dbReference>
<sequence length="414" mass="44582">MDLILDLARGMLSRRRRQTLVSVLGVALGVAFFVAIASLMRGFQTYFIQQVIDVQPHIVIKDETRTPTPQAAVIAVPDGAVSVNGVKPVDRVRGIRSAGDKLAILEAIPGAAAAPILTGPALLRYGARDVTITVTGIDPVRYRRVANLAKDIIQGSLEELRSAANGLIIGDTLAQRLGVQLGDTVIAVSPRGVTLQMKIVGIFHTGLVALDQSTGYALLKVNQVLQDRPNVVNQILLRLADVTQAEPLARQIEARFGDRTESWEEQNRNILTVFVIQNAIMYSVTGAILLVAAFGIYNIISTVVFEKTRDIAILKSLGFTEGDIQRLFLVQGVIAGLLGAVLGCLLGQLMIEALAQVRFHTETPAGNDRFLLARDWRIFAVASFFAVASAAFAAVIPARRAARLDPVQIVRGAA</sequence>
<evidence type="ECO:0000259" key="9">
    <source>
        <dbReference type="Pfam" id="PF12704"/>
    </source>
</evidence>
<keyword evidence="4 7" id="KW-0812">Transmembrane</keyword>
<reference evidence="10" key="2">
    <citation type="journal article" date="2021" name="Syst. Appl. Microbiol.">
        <title>Roseomonas hellenica sp. nov., isolated from roots of wild-growing Alkanna tinctoria.</title>
        <authorList>
            <person name="Rat A."/>
            <person name="Naranjo H.D."/>
            <person name="Lebbe L."/>
            <person name="Cnockaert M."/>
            <person name="Krigas N."/>
            <person name="Grigoriadou K."/>
            <person name="Maloupa E."/>
            <person name="Willems A."/>
        </authorList>
    </citation>
    <scope>NUCLEOTIDE SEQUENCE</scope>
    <source>
        <strain evidence="10">LMG 31231</strain>
    </source>
</reference>
<name>A0A9X9WX51_9PROT</name>
<evidence type="ECO:0000313" key="10">
    <source>
        <dbReference type="EMBL" id="MBR0671730.1"/>
    </source>
</evidence>
<dbReference type="InterPro" id="IPR051447">
    <property type="entry name" value="Lipoprotein-release_system"/>
</dbReference>
<dbReference type="InterPro" id="IPR003838">
    <property type="entry name" value="ABC3_permease_C"/>
</dbReference>
<evidence type="ECO:0000256" key="2">
    <source>
        <dbReference type="ARBA" id="ARBA00005236"/>
    </source>
</evidence>
<protein>
    <submittedName>
        <fullName evidence="10">ABC transporter permease</fullName>
    </submittedName>
</protein>
<feature type="domain" description="ABC3 transporter permease C-terminal" evidence="8">
    <location>
        <begin position="284"/>
        <end position="406"/>
    </location>
</feature>
<dbReference type="Pfam" id="PF12704">
    <property type="entry name" value="MacB_PCD"/>
    <property type="match status" value="1"/>
</dbReference>
<evidence type="ECO:0000259" key="8">
    <source>
        <dbReference type="Pfam" id="PF02687"/>
    </source>
</evidence>
<organism evidence="10 11">
    <name type="scientific">Neoroseomonas soli</name>
    <dbReference type="NCBI Taxonomy" id="1081025"/>
    <lineage>
        <taxon>Bacteria</taxon>
        <taxon>Pseudomonadati</taxon>
        <taxon>Pseudomonadota</taxon>
        <taxon>Alphaproteobacteria</taxon>
        <taxon>Acetobacterales</taxon>
        <taxon>Acetobacteraceae</taxon>
        <taxon>Neoroseomonas</taxon>
    </lineage>
</organism>
<dbReference type="InterPro" id="IPR025857">
    <property type="entry name" value="MacB_PCD"/>
</dbReference>
<dbReference type="Proteomes" id="UP001138751">
    <property type="component" value="Unassembled WGS sequence"/>
</dbReference>
<gene>
    <name evidence="10" type="ORF">GXW76_11155</name>
</gene>
<accession>A0A9X9WX51</accession>
<evidence type="ECO:0000256" key="4">
    <source>
        <dbReference type="ARBA" id="ARBA00022692"/>
    </source>
</evidence>
<feature type="transmembrane region" description="Helical" evidence="7">
    <location>
        <begin position="20"/>
        <end position="40"/>
    </location>
</feature>
<feature type="transmembrane region" description="Helical" evidence="7">
    <location>
        <begin position="326"/>
        <end position="351"/>
    </location>
</feature>
<evidence type="ECO:0000256" key="1">
    <source>
        <dbReference type="ARBA" id="ARBA00004651"/>
    </source>
</evidence>
<comment type="similarity">
    <text evidence="2">Belongs to the ABC-4 integral membrane protein family. LolC/E subfamily.</text>
</comment>
<dbReference type="PANTHER" id="PTHR30489:SF0">
    <property type="entry name" value="LIPOPROTEIN-RELEASING SYSTEM TRANSMEMBRANE PROTEIN LOLE"/>
    <property type="match status" value="1"/>
</dbReference>
<dbReference type="RefSeq" id="WP_211862105.1">
    <property type="nucleotide sequence ID" value="NZ_JAAEDM010000024.1"/>
</dbReference>
<keyword evidence="3" id="KW-1003">Cell membrane</keyword>
<evidence type="ECO:0000256" key="5">
    <source>
        <dbReference type="ARBA" id="ARBA00022989"/>
    </source>
</evidence>